<reference evidence="1 2" key="1">
    <citation type="journal article" date="2022" name="DNA Res.">
        <title>Chromosomal-level genome assembly of the orchid tree Bauhinia variegata (Leguminosae; Cercidoideae) supports the allotetraploid origin hypothesis of Bauhinia.</title>
        <authorList>
            <person name="Zhong Y."/>
            <person name="Chen Y."/>
            <person name="Zheng D."/>
            <person name="Pang J."/>
            <person name="Liu Y."/>
            <person name="Luo S."/>
            <person name="Meng S."/>
            <person name="Qian L."/>
            <person name="Wei D."/>
            <person name="Dai S."/>
            <person name="Zhou R."/>
        </authorList>
    </citation>
    <scope>NUCLEOTIDE SEQUENCE [LARGE SCALE GENOMIC DNA]</scope>
    <source>
        <strain evidence="1">BV-YZ2020</strain>
    </source>
</reference>
<protein>
    <submittedName>
        <fullName evidence="1">Uncharacterized protein</fullName>
    </submittedName>
</protein>
<organism evidence="1 2">
    <name type="scientific">Bauhinia variegata</name>
    <name type="common">Purple orchid tree</name>
    <name type="synonym">Phanera variegata</name>
    <dbReference type="NCBI Taxonomy" id="167791"/>
    <lineage>
        <taxon>Eukaryota</taxon>
        <taxon>Viridiplantae</taxon>
        <taxon>Streptophyta</taxon>
        <taxon>Embryophyta</taxon>
        <taxon>Tracheophyta</taxon>
        <taxon>Spermatophyta</taxon>
        <taxon>Magnoliopsida</taxon>
        <taxon>eudicotyledons</taxon>
        <taxon>Gunneridae</taxon>
        <taxon>Pentapetalae</taxon>
        <taxon>rosids</taxon>
        <taxon>fabids</taxon>
        <taxon>Fabales</taxon>
        <taxon>Fabaceae</taxon>
        <taxon>Cercidoideae</taxon>
        <taxon>Cercideae</taxon>
        <taxon>Bauhiniinae</taxon>
        <taxon>Bauhinia</taxon>
    </lineage>
</organism>
<comment type="caution">
    <text evidence="1">The sequence shown here is derived from an EMBL/GenBank/DDBJ whole genome shotgun (WGS) entry which is preliminary data.</text>
</comment>
<evidence type="ECO:0000313" key="2">
    <source>
        <dbReference type="Proteomes" id="UP000828941"/>
    </source>
</evidence>
<keyword evidence="2" id="KW-1185">Reference proteome</keyword>
<sequence length="72" mass="7697">MYYDHPLIFGLGWRSFGANFMGLKRAAATAAGAACMLVHIGIADLLTRMLVFGKAEFVDLSACSEGTGIKEL</sequence>
<gene>
    <name evidence="1" type="ORF">L6164_007849</name>
</gene>
<accession>A0ACB9PDS0</accession>
<dbReference type="EMBL" id="CM039429">
    <property type="protein sequence ID" value="KAI4346994.1"/>
    <property type="molecule type" value="Genomic_DNA"/>
</dbReference>
<name>A0ACB9PDS0_BAUVA</name>
<dbReference type="Proteomes" id="UP000828941">
    <property type="component" value="Chromosome 4"/>
</dbReference>
<evidence type="ECO:0000313" key="1">
    <source>
        <dbReference type="EMBL" id="KAI4346994.1"/>
    </source>
</evidence>
<proteinExistence type="predicted"/>